<name>A0A0H5RB58_9EUKA</name>
<organism evidence="6">
    <name type="scientific">Spongospora subterranea</name>
    <dbReference type="NCBI Taxonomy" id="70186"/>
    <lineage>
        <taxon>Eukaryota</taxon>
        <taxon>Sar</taxon>
        <taxon>Rhizaria</taxon>
        <taxon>Endomyxa</taxon>
        <taxon>Phytomyxea</taxon>
        <taxon>Plasmodiophorida</taxon>
        <taxon>Plasmodiophoridae</taxon>
        <taxon>Spongospora</taxon>
    </lineage>
</organism>
<feature type="domain" description="TRAPPC10/Trs130 C-terminal" evidence="4">
    <location>
        <begin position="908"/>
        <end position="1002"/>
    </location>
</feature>
<dbReference type="GO" id="GO:0005829">
    <property type="term" value="C:cytosol"/>
    <property type="evidence" value="ECO:0007669"/>
    <property type="project" value="GOC"/>
</dbReference>
<keyword evidence="2" id="KW-0813">Transport</keyword>
<dbReference type="EMBL" id="HACM01010599">
    <property type="protein sequence ID" value="CRZ11041.1"/>
    <property type="molecule type" value="Transcribed_RNA"/>
</dbReference>
<proteinExistence type="predicted"/>
<dbReference type="AlphaFoldDB" id="A0A0H5RB58"/>
<dbReference type="PANTHER" id="PTHR13251:SF3">
    <property type="entry name" value="TRAFFICKING PROTEIN PARTICLE COMPLEX SUBUNIT 10"/>
    <property type="match status" value="1"/>
</dbReference>
<evidence type="ECO:0000313" key="6">
    <source>
        <dbReference type="EMBL" id="CRZ11041.1"/>
    </source>
</evidence>
<dbReference type="InterPro" id="IPR056913">
    <property type="entry name" value="TRAPPC10/Trs130_N"/>
</dbReference>
<sequence>MVIACVRDPSGLWEIVRTRLVQHLPLTELQWKDPTGVFKVIPFVELIFELEPMRSPSPAISILLFLCDDNDGYRRHRSLIDGFLLDIVVQSQSWLIILVSLGTDGVVSLSRGSRPTRKVLEKIETDLSDKISSGQGQVVLLDMVEQNTHQDTLQTDKLMNAIKWCIVKTCERRSVEFETKLRALQQRGKSVEFTSYCELKGSYSLFYKELLLVDDALRQFDELDAMLDALELPWSPQPKDIDWMVGFVFDKPPPLPPSPFSDDYASYIFSRQIHLLLLMGKYEEIIARTECFIASVTRFADSTKRCITTVLVTTAIARLCGDAPSPPLSLGFGSAQLLSMAFSTIEKIGVSSNFVDFRIENNAFLLPSVTVLPGDTTASNNIGVDFNGLQIALSSREPFLNTYLSFGHAVQSAFSVIGRKRFSAGFSYRIGIVLYRKGDVSRALSFFQHGARINIRSCWSHVNLPNTLMAAQCMHCLKDFQGYIDASIRLFRIDTAAHPGLHGIAKKFIHEFLQRMKMNVSVAFFQRPSGSILEVSSVKLKDARNGLHSACDCDLFVGESTDLIICLHSFCEYDLLISRVWLSFESIAAAPVCEVFDITVFKGANNISFSAIRFASAGVFSPTSVTFNLHKLELEFKPDRDIDRWNDIHILQRKPTASLSVHVLCDNPILGKLVPMQIVISSNFDVMTNVSMTVQSRSSLAFRENHEIKVTSSGSGLGIETISIVPFVDGRIDLPDCDTGSELKYQLEILPPDENNLQHMVTASLSYTVKSSTLSISKTVPVAFSSPLVMSHSTQSVCDRTFLQLIFTCSSDSPVGLESYSFHPGPYEFVDHNFPISGKSVVPANSGFSFVFEILESSHKDEGDINDPTFFEDFASSGHFRLQCLPSNGLSTSLDFPVKLKAADQLPSYNVVVRCQSNCLIGEMMDFSFHVTRAPRSAASTPTMNDNRDIIYKVIVDHEQWMFSGKVIGRVNLNNGVVIKGKLVPVACGSLTVPAIHLAEVMMDTVSSIATDRISFQFESRQVLVLHQGSYSSNCAKL</sequence>
<evidence type="ECO:0008006" key="7">
    <source>
        <dbReference type="Google" id="ProtNLM"/>
    </source>
</evidence>
<evidence type="ECO:0000259" key="4">
    <source>
        <dbReference type="Pfam" id="PF12584"/>
    </source>
</evidence>
<dbReference type="Pfam" id="PF12584">
    <property type="entry name" value="TRAPPC10"/>
    <property type="match status" value="1"/>
</dbReference>
<dbReference type="Pfam" id="PF23036">
    <property type="entry name" value="TRAPPC10_1st"/>
    <property type="match status" value="1"/>
</dbReference>
<evidence type="ECO:0000256" key="3">
    <source>
        <dbReference type="ARBA" id="ARBA00023034"/>
    </source>
</evidence>
<feature type="domain" description="TRAPPC10/Trs130 N-terminal" evidence="5">
    <location>
        <begin position="5"/>
        <end position="228"/>
    </location>
</feature>
<evidence type="ECO:0000256" key="1">
    <source>
        <dbReference type="ARBA" id="ARBA00004555"/>
    </source>
</evidence>
<dbReference type="GO" id="GO:0006891">
    <property type="term" value="P:intra-Golgi vesicle-mediated transport"/>
    <property type="evidence" value="ECO:0007669"/>
    <property type="project" value="TreeGrafter"/>
</dbReference>
<dbReference type="GO" id="GO:1990071">
    <property type="term" value="C:TRAPPII protein complex"/>
    <property type="evidence" value="ECO:0007669"/>
    <property type="project" value="InterPro"/>
</dbReference>
<evidence type="ECO:0000259" key="5">
    <source>
        <dbReference type="Pfam" id="PF23036"/>
    </source>
</evidence>
<accession>A0A0H5RB58</accession>
<dbReference type="InterPro" id="IPR022233">
    <property type="entry name" value="TRAPPC10/Trs130_C"/>
</dbReference>
<evidence type="ECO:0000256" key="2">
    <source>
        <dbReference type="ARBA" id="ARBA00022448"/>
    </source>
</evidence>
<dbReference type="GO" id="GO:0034498">
    <property type="term" value="P:early endosome to Golgi transport"/>
    <property type="evidence" value="ECO:0007669"/>
    <property type="project" value="TreeGrafter"/>
</dbReference>
<reference evidence="6" key="1">
    <citation type="submission" date="2015-04" db="EMBL/GenBank/DDBJ databases">
        <title>The genome sequence of the plant pathogenic Rhizarian Plasmodiophora brassicae reveals insights in its biotrophic life cycle and the origin of chitin synthesis.</title>
        <authorList>
            <person name="Schwelm A."/>
            <person name="Fogelqvist J."/>
            <person name="Knaust A."/>
            <person name="Julke S."/>
            <person name="Lilja T."/>
            <person name="Dhandapani V."/>
            <person name="Bonilla-Rosso G."/>
            <person name="Karlsson M."/>
            <person name="Shevchenko A."/>
            <person name="Choi S.R."/>
            <person name="Kim H.G."/>
            <person name="Park J.Y."/>
            <person name="Lim Y.P."/>
            <person name="Ludwig-Muller J."/>
            <person name="Dixelius C."/>
        </authorList>
    </citation>
    <scope>NUCLEOTIDE SEQUENCE</scope>
    <source>
        <tissue evidence="6">Potato root galls</tissue>
    </source>
</reference>
<protein>
    <recommendedName>
        <fullName evidence="7">Trafficking protein particle complex subunit 11 domain-containing protein</fullName>
    </recommendedName>
</protein>
<dbReference type="InterPro" id="IPR045126">
    <property type="entry name" value="TRAPPC10/Trs130"/>
</dbReference>
<dbReference type="PANTHER" id="PTHR13251">
    <property type="entry name" value="EPILEPSY HOLOPROSENCEPHALY CANDIDATE 1/TMEM1"/>
    <property type="match status" value="1"/>
</dbReference>
<comment type="subcellular location">
    <subcellularLocation>
        <location evidence="1">Golgi apparatus</location>
    </subcellularLocation>
</comment>
<keyword evidence="3" id="KW-0333">Golgi apparatus</keyword>